<organism evidence="1 2">
    <name type="scientific">Sphaerospermopsis torques-reginae ITEP-024</name>
    <dbReference type="NCBI Taxonomy" id="984208"/>
    <lineage>
        <taxon>Bacteria</taxon>
        <taxon>Bacillati</taxon>
        <taxon>Cyanobacteriota</taxon>
        <taxon>Cyanophyceae</taxon>
        <taxon>Nostocales</taxon>
        <taxon>Aphanizomenonaceae</taxon>
        <taxon>Sphaerospermopsis</taxon>
        <taxon>Sphaerospermopsis torques-reginae</taxon>
    </lineage>
</organism>
<name>A0ABX8WZ38_9CYAN</name>
<accession>A0ABX8WZ38</accession>
<keyword evidence="2" id="KW-1185">Reference proteome</keyword>
<evidence type="ECO:0000313" key="1">
    <source>
        <dbReference type="EMBL" id="QYX31638.1"/>
    </source>
</evidence>
<dbReference type="Proteomes" id="UP000826540">
    <property type="component" value="Chromosome"/>
</dbReference>
<sequence>MYEEFIDFEGIFNLALQHTEELVNLGIDISDPSGVTELEWIANKYPEIAERCNEALLELIKKQANTTPPALVSAGYSDQDLPSF</sequence>
<gene>
    <name evidence="1" type="ORF">K2F26_23110</name>
</gene>
<evidence type="ECO:0000313" key="2">
    <source>
        <dbReference type="Proteomes" id="UP000826540"/>
    </source>
</evidence>
<protein>
    <submittedName>
        <fullName evidence="1">Uncharacterized protein</fullName>
    </submittedName>
</protein>
<reference evidence="1 2" key="1">
    <citation type="journal article" date="2022" name="J. Am. Chem. Soc.">
        <title>Biosynthesis of Guanitoxin Enables Global Environmental Detection in Freshwater Cyanobacteria.</title>
        <authorList>
            <person name="Lima S.T."/>
            <person name="Fallon T.R."/>
            <person name="Cordoza J.L."/>
            <person name="Chekan J.R."/>
            <person name="Delbaje E."/>
            <person name="Hopiavuori A.R."/>
            <person name="Alvarenga D.O."/>
            <person name="Wood S.M."/>
            <person name="Luhavaya H."/>
            <person name="Baumgartner J.T."/>
            <person name="Dorr F.A."/>
            <person name="Etchegaray A."/>
            <person name="Pinto E."/>
            <person name="McKinnie S.M.K."/>
            <person name="Fiore M.F."/>
            <person name="Moore B.S."/>
        </authorList>
    </citation>
    <scope>NUCLEOTIDE SEQUENCE [LARGE SCALE GENOMIC DNA]</scope>
    <source>
        <strain evidence="1 2">ITEP-024</strain>
    </source>
</reference>
<dbReference type="RefSeq" id="WP_220609653.1">
    <property type="nucleotide sequence ID" value="NZ_CP080598.1"/>
</dbReference>
<proteinExistence type="predicted"/>
<dbReference type="EMBL" id="CP080598">
    <property type="protein sequence ID" value="QYX31638.1"/>
    <property type="molecule type" value="Genomic_DNA"/>
</dbReference>